<gene>
    <name evidence="3" type="ORF">C4K04_1355</name>
</gene>
<dbReference type="PANTHER" id="PTHR43540">
    <property type="entry name" value="PEROXYUREIDOACRYLATE/UREIDOACRYLATE AMIDOHYDROLASE-RELATED"/>
    <property type="match status" value="1"/>
</dbReference>
<dbReference type="EMBL" id="CP027753">
    <property type="protein sequence ID" value="AZE47045.1"/>
    <property type="molecule type" value="Genomic_DNA"/>
</dbReference>
<dbReference type="AlphaFoldDB" id="A0A3G7TIX7"/>
<dbReference type="Gene3D" id="3.40.50.850">
    <property type="entry name" value="Isochorismatase-like"/>
    <property type="match status" value="1"/>
</dbReference>
<dbReference type="SUPFAM" id="SSF52499">
    <property type="entry name" value="Isochorismatase-like hydrolases"/>
    <property type="match status" value="1"/>
</dbReference>
<keyword evidence="1 3" id="KW-0378">Hydrolase</keyword>
<name>A0A3G7TIX7_9PSED</name>
<dbReference type="Pfam" id="PF00857">
    <property type="entry name" value="Isochorismatase"/>
    <property type="match status" value="1"/>
</dbReference>
<dbReference type="InterPro" id="IPR000868">
    <property type="entry name" value="Isochorismatase-like_dom"/>
</dbReference>
<feature type="domain" description="Isochorismatase-like" evidence="2">
    <location>
        <begin position="7"/>
        <end position="180"/>
    </location>
</feature>
<evidence type="ECO:0000313" key="3">
    <source>
        <dbReference type="EMBL" id="AZE47045.1"/>
    </source>
</evidence>
<evidence type="ECO:0000256" key="1">
    <source>
        <dbReference type="ARBA" id="ARBA00022801"/>
    </source>
</evidence>
<sequence>MELQTNAALILIDQQQGILHPRLGRRNNPQAEERIAELLAYWRQTARPLIHVQHLSRSEQSVFWPGQSGVEFQQRFMPLGAEAVIQKQVPDAFCATTLEADLRKAGIGQLVIVGVATHNSVESTARTAGNLGFDTWVVEDACYTFDKIDFFGQAHSAEEVHAMSLGNLHGEYATVTTTRQILHSLLQKVKAGRYAIRRRGTS</sequence>
<dbReference type="EC" id="3.3.2.1" evidence="3"/>
<dbReference type="InterPro" id="IPR050272">
    <property type="entry name" value="Isochorismatase-like_hydrls"/>
</dbReference>
<organism evidence="3 4">
    <name type="scientific">Pseudomonas chlororaphis</name>
    <dbReference type="NCBI Taxonomy" id="587753"/>
    <lineage>
        <taxon>Bacteria</taxon>
        <taxon>Pseudomonadati</taxon>
        <taxon>Pseudomonadota</taxon>
        <taxon>Gammaproteobacteria</taxon>
        <taxon>Pseudomonadales</taxon>
        <taxon>Pseudomonadaceae</taxon>
        <taxon>Pseudomonas</taxon>
    </lineage>
</organism>
<evidence type="ECO:0000313" key="4">
    <source>
        <dbReference type="Proteomes" id="UP000268048"/>
    </source>
</evidence>
<dbReference type="GO" id="GO:0008908">
    <property type="term" value="F:isochorismatase activity"/>
    <property type="evidence" value="ECO:0007669"/>
    <property type="project" value="UniProtKB-EC"/>
</dbReference>
<dbReference type="Proteomes" id="UP000268048">
    <property type="component" value="Chromosome"/>
</dbReference>
<dbReference type="InterPro" id="IPR036380">
    <property type="entry name" value="Isochorismatase-like_sf"/>
</dbReference>
<reference evidence="3 4" key="1">
    <citation type="submission" date="2018-03" db="EMBL/GenBank/DDBJ databases">
        <title>Diversity of phytobeneficial traits revealed by whole-genome analysis of worldwide-isolated phenazine-producing Pseudomonas spp.</title>
        <authorList>
            <person name="Biessy A."/>
            <person name="Novinscak A."/>
            <person name="Blom J."/>
            <person name="Leger G."/>
            <person name="Thomashow L.S."/>
            <person name="Cazorla F.M."/>
            <person name="Josic D."/>
            <person name="Filion M."/>
        </authorList>
    </citation>
    <scope>NUCLEOTIDE SEQUENCE [LARGE SCALE GENOMIC DNA]</scope>
    <source>
        <strain evidence="3 4">B25</strain>
    </source>
</reference>
<proteinExistence type="predicted"/>
<dbReference type="PANTHER" id="PTHR43540:SF1">
    <property type="entry name" value="ISOCHORISMATASE HYDROLASE"/>
    <property type="match status" value="1"/>
</dbReference>
<protein>
    <submittedName>
        <fullName evidence="3">Isochorismatase</fullName>
        <ecNumber evidence="3">3.3.2.1</ecNumber>
    </submittedName>
</protein>
<dbReference type="RefSeq" id="WP_124319437.1">
    <property type="nucleotide sequence ID" value="NZ_CP027753.1"/>
</dbReference>
<evidence type="ECO:0000259" key="2">
    <source>
        <dbReference type="Pfam" id="PF00857"/>
    </source>
</evidence>
<accession>A0A3G7TIX7</accession>
<dbReference type="CDD" id="cd01014">
    <property type="entry name" value="nicotinamidase_related"/>
    <property type="match status" value="1"/>
</dbReference>